<name>A0ABN2P1S2_9ACTN</name>
<dbReference type="Proteomes" id="UP001501612">
    <property type="component" value="Unassembled WGS sequence"/>
</dbReference>
<keyword evidence="4" id="KW-1185">Reference proteome</keyword>
<dbReference type="RefSeq" id="WP_344004226.1">
    <property type="nucleotide sequence ID" value="NZ_BAAAMY010000002.1"/>
</dbReference>
<dbReference type="InterPro" id="IPR008613">
    <property type="entry name" value="Excalibur_Ca-bd_domain"/>
</dbReference>
<protein>
    <recommendedName>
        <fullName evidence="2">Excalibur calcium-binding domain-containing protein</fullName>
    </recommendedName>
</protein>
<evidence type="ECO:0000256" key="1">
    <source>
        <dbReference type="SAM" id="MobiDB-lite"/>
    </source>
</evidence>
<dbReference type="EMBL" id="BAAAMY010000002">
    <property type="protein sequence ID" value="GAA1909544.1"/>
    <property type="molecule type" value="Genomic_DNA"/>
</dbReference>
<feature type="domain" description="Excalibur calcium-binding" evidence="2">
    <location>
        <begin position="37"/>
        <end position="97"/>
    </location>
</feature>
<feature type="region of interest" description="Disordered" evidence="1">
    <location>
        <begin position="54"/>
        <end position="98"/>
    </location>
</feature>
<proteinExistence type="predicted"/>
<dbReference type="Pfam" id="PF05901">
    <property type="entry name" value="Excalibur"/>
    <property type="match status" value="1"/>
</dbReference>
<feature type="compositionally biased region" description="Basic and acidic residues" evidence="1">
    <location>
        <begin position="85"/>
        <end position="98"/>
    </location>
</feature>
<accession>A0ABN2P1S2</accession>
<gene>
    <name evidence="3" type="ORF">GCM10009737_08550</name>
</gene>
<organism evidence="3 4">
    <name type="scientific">Nocardioides lentus</name>
    <dbReference type="NCBI Taxonomy" id="338077"/>
    <lineage>
        <taxon>Bacteria</taxon>
        <taxon>Bacillati</taxon>
        <taxon>Actinomycetota</taxon>
        <taxon>Actinomycetes</taxon>
        <taxon>Propionibacteriales</taxon>
        <taxon>Nocardioidaceae</taxon>
        <taxon>Nocardioides</taxon>
    </lineage>
</organism>
<evidence type="ECO:0000313" key="4">
    <source>
        <dbReference type="Proteomes" id="UP001501612"/>
    </source>
</evidence>
<reference evidence="3 4" key="1">
    <citation type="journal article" date="2019" name="Int. J. Syst. Evol. Microbiol.">
        <title>The Global Catalogue of Microorganisms (GCM) 10K type strain sequencing project: providing services to taxonomists for standard genome sequencing and annotation.</title>
        <authorList>
            <consortium name="The Broad Institute Genomics Platform"/>
            <consortium name="The Broad Institute Genome Sequencing Center for Infectious Disease"/>
            <person name="Wu L."/>
            <person name="Ma J."/>
        </authorList>
    </citation>
    <scope>NUCLEOTIDE SEQUENCE [LARGE SCALE GENOMIC DNA]</scope>
    <source>
        <strain evidence="3 4">JCM 14046</strain>
    </source>
</reference>
<evidence type="ECO:0000259" key="2">
    <source>
        <dbReference type="SMART" id="SM00894"/>
    </source>
</evidence>
<dbReference type="SMART" id="SM00894">
    <property type="entry name" value="Excalibur"/>
    <property type="match status" value="1"/>
</dbReference>
<comment type="caution">
    <text evidence="3">The sequence shown here is derived from an EMBL/GenBank/DDBJ whole genome shotgun (WGS) entry which is preliminary data.</text>
</comment>
<sequence>MITALATTALLAGGTVAMTQAPATAGAQDGAQQEARSYRNCDALNRDWRNGVAKNARAAQRQVNEGGARPASGPRARRVYNRNYRSLDRDRDGTACEQ</sequence>
<evidence type="ECO:0000313" key="3">
    <source>
        <dbReference type="EMBL" id="GAA1909544.1"/>
    </source>
</evidence>